<proteinExistence type="predicted"/>
<keyword evidence="3" id="KW-1185">Reference proteome</keyword>
<name>A0A8H4EVI4_GIGMA</name>
<evidence type="ECO:0000313" key="2">
    <source>
        <dbReference type="EMBL" id="KAF0559381.1"/>
    </source>
</evidence>
<organism evidence="2 3">
    <name type="scientific">Gigaspora margarita</name>
    <dbReference type="NCBI Taxonomy" id="4874"/>
    <lineage>
        <taxon>Eukaryota</taxon>
        <taxon>Fungi</taxon>
        <taxon>Fungi incertae sedis</taxon>
        <taxon>Mucoromycota</taxon>
        <taxon>Glomeromycotina</taxon>
        <taxon>Glomeromycetes</taxon>
        <taxon>Diversisporales</taxon>
        <taxon>Gigasporaceae</taxon>
        <taxon>Gigaspora</taxon>
    </lineage>
</organism>
<dbReference type="InterPro" id="IPR036691">
    <property type="entry name" value="Endo/exonu/phosph_ase_sf"/>
</dbReference>
<dbReference type="EMBL" id="WTPW01000017">
    <property type="protein sequence ID" value="KAF0559381.1"/>
    <property type="molecule type" value="Genomic_DNA"/>
</dbReference>
<accession>A0A8H4EVI4</accession>
<feature type="compositionally biased region" description="Low complexity" evidence="1">
    <location>
        <begin position="9"/>
        <end position="32"/>
    </location>
</feature>
<evidence type="ECO:0000313" key="3">
    <source>
        <dbReference type="Proteomes" id="UP000439903"/>
    </source>
</evidence>
<evidence type="ECO:0000256" key="1">
    <source>
        <dbReference type="SAM" id="MobiDB-lite"/>
    </source>
</evidence>
<sequence length="438" mass="50472">MSEDIGERSSSFSSTVSPNSNNNNLLSTNVTFGFNTEQSANYPNNPDGNTNTNNKELPGGINIDPADNVPYNRFTFSFKEGINLATHNIRGLSRSTKLQEWIEFCAEANLHIITLSETKLTENCTIGLSNPLYNIYTSNFITYEDNQREASLRAALMICYHLQSHIHNIKTFPETAIMVDLFLPGNNKTRIISIYLPSNHQDLSIKTQTEISKCTLDFHCITEPTWLGPSTDSQIDDIWVLPDLLMDLEQPIITNAKYISGSDHHIITTTWHTDILSQEHKKKKNKKRKRKIYQFSKMTRKEWDSSTEELNKRFKEKTLDKRLTNQKELNSAWSFWSIEIKTMINRKIPFIFTNSKQYFALSLRATKLQIALKTMNKLLHKITQKENTPLEVLNKMIRKISKLTEISIAEITETSRHEQQLEETVCSLKDIKNTIWAS</sequence>
<protein>
    <submittedName>
        <fullName evidence="2">DNase I-like protein</fullName>
    </submittedName>
</protein>
<dbReference type="SUPFAM" id="SSF56219">
    <property type="entry name" value="DNase I-like"/>
    <property type="match status" value="1"/>
</dbReference>
<feature type="compositionally biased region" description="Low complexity" evidence="1">
    <location>
        <begin position="41"/>
        <end position="54"/>
    </location>
</feature>
<gene>
    <name evidence="2" type="ORF">F8M41_006135</name>
</gene>
<dbReference type="Proteomes" id="UP000439903">
    <property type="component" value="Unassembled WGS sequence"/>
</dbReference>
<dbReference type="Gene3D" id="3.60.10.10">
    <property type="entry name" value="Endonuclease/exonuclease/phosphatase"/>
    <property type="match status" value="1"/>
</dbReference>
<dbReference type="AlphaFoldDB" id="A0A8H4EVI4"/>
<comment type="caution">
    <text evidence="2">The sequence shown here is derived from an EMBL/GenBank/DDBJ whole genome shotgun (WGS) entry which is preliminary data.</text>
</comment>
<feature type="region of interest" description="Disordered" evidence="1">
    <location>
        <begin position="1"/>
        <end position="60"/>
    </location>
</feature>
<reference evidence="2 3" key="1">
    <citation type="journal article" date="2019" name="Environ. Microbiol.">
        <title>At the nexus of three kingdoms: the genome of the mycorrhizal fungus Gigaspora margarita provides insights into plant, endobacterial and fungal interactions.</title>
        <authorList>
            <person name="Venice F."/>
            <person name="Ghignone S."/>
            <person name="Salvioli di Fossalunga A."/>
            <person name="Amselem J."/>
            <person name="Novero M."/>
            <person name="Xianan X."/>
            <person name="Sedzielewska Toro K."/>
            <person name="Morin E."/>
            <person name="Lipzen A."/>
            <person name="Grigoriev I.V."/>
            <person name="Henrissat B."/>
            <person name="Martin F.M."/>
            <person name="Bonfante P."/>
        </authorList>
    </citation>
    <scope>NUCLEOTIDE SEQUENCE [LARGE SCALE GENOMIC DNA]</scope>
    <source>
        <strain evidence="2 3">BEG34</strain>
    </source>
</reference>